<dbReference type="InterPro" id="IPR013783">
    <property type="entry name" value="Ig-like_fold"/>
</dbReference>
<organism evidence="3 4">
    <name type="scientific">Marinomonas piezotolerans</name>
    <dbReference type="NCBI Taxonomy" id="2213058"/>
    <lineage>
        <taxon>Bacteria</taxon>
        <taxon>Pseudomonadati</taxon>
        <taxon>Pseudomonadota</taxon>
        <taxon>Gammaproteobacteria</taxon>
        <taxon>Oceanospirillales</taxon>
        <taxon>Oceanospirillaceae</taxon>
        <taxon>Marinomonas</taxon>
    </lineage>
</organism>
<dbReference type="OrthoDB" id="9815730at2"/>
<dbReference type="PROSITE" id="PS51257">
    <property type="entry name" value="PROKAR_LIPOPROTEIN"/>
    <property type="match status" value="1"/>
</dbReference>
<dbReference type="SUPFAM" id="SSF49265">
    <property type="entry name" value="Fibronectin type III"/>
    <property type="match status" value="1"/>
</dbReference>
<feature type="compositionally biased region" description="Gly residues" evidence="1">
    <location>
        <begin position="37"/>
        <end position="48"/>
    </location>
</feature>
<keyword evidence="4" id="KW-1185">Reference proteome</keyword>
<accession>A0A370U8M9</accession>
<feature type="region of interest" description="Disordered" evidence="1">
    <location>
        <begin position="23"/>
        <end position="48"/>
    </location>
</feature>
<sequence length="434" mass="45052">MLRLIVPTLFALALAGCGVPEDPLEGQSTTGSPSGADSGGGSSSGGGSGSSFVVDSSLSSPVSLLAVAGDTQALLKWNTTPNAVSYAIYMSESSAITQSTDLSTITLLADNITENSYIIPAGTLTNDTTYYFAVVAKTATTVSAAASSSSVSSLSPVKTVIPTANGRDLSAFTSIKALNDTGTTYAISTSNHETGCSTGDLVPTQQDCAYGRDADTIAGASDDGVAGFSFTKISSDGKFLTDDSLDWDCVLDDVTGLMWEVKKGADGLHGNGVSSGLHDSDDQFTWYDPTLNSKYQGLADASTIPGSASDTCFGFTAGSALCNTAAFISRVNAAALCGFSDWRLPLTHELLSIVYQGRSFARGTHIALDTDYFPISGSSLPNEYWTGSTYYDGDNYAWAIYLKDAVSSGQNLGVLQGVSKNSVKGVMLVRRAYD</sequence>
<protein>
    <recommendedName>
        <fullName evidence="2">Lcl C-terminal domain-containing protein</fullName>
    </recommendedName>
</protein>
<dbReference type="EMBL" id="QKRA01000004">
    <property type="protein sequence ID" value="RDL44088.1"/>
    <property type="molecule type" value="Genomic_DNA"/>
</dbReference>
<proteinExistence type="predicted"/>
<comment type="caution">
    <text evidence="3">The sequence shown here is derived from an EMBL/GenBank/DDBJ whole genome shotgun (WGS) entry which is preliminary data.</text>
</comment>
<evidence type="ECO:0000313" key="3">
    <source>
        <dbReference type="EMBL" id="RDL44088.1"/>
    </source>
</evidence>
<evidence type="ECO:0000313" key="4">
    <source>
        <dbReference type="Proteomes" id="UP000254326"/>
    </source>
</evidence>
<name>A0A370U8M9_9GAMM</name>
<evidence type="ECO:0000259" key="2">
    <source>
        <dbReference type="Pfam" id="PF07603"/>
    </source>
</evidence>
<dbReference type="InterPro" id="IPR036116">
    <property type="entry name" value="FN3_sf"/>
</dbReference>
<dbReference type="InterPro" id="IPR011460">
    <property type="entry name" value="Lcl_C"/>
</dbReference>
<gene>
    <name evidence="3" type="ORF">DN730_10655</name>
</gene>
<feature type="domain" description="Lcl C-terminal" evidence="2">
    <location>
        <begin position="249"/>
        <end position="409"/>
    </location>
</feature>
<evidence type="ECO:0000256" key="1">
    <source>
        <dbReference type="SAM" id="MobiDB-lite"/>
    </source>
</evidence>
<dbReference type="Pfam" id="PF07603">
    <property type="entry name" value="Lcl_C"/>
    <property type="match status" value="1"/>
</dbReference>
<dbReference type="Gene3D" id="2.60.40.10">
    <property type="entry name" value="Immunoglobulins"/>
    <property type="match status" value="1"/>
</dbReference>
<reference evidence="3 4" key="1">
    <citation type="submission" date="2018-06" db="EMBL/GenBank/DDBJ databases">
        <title>Marinomonas sp. YLB-05 draft genome sequence.</title>
        <authorList>
            <person name="Yu L."/>
            <person name="Tang X."/>
        </authorList>
    </citation>
    <scope>NUCLEOTIDE SEQUENCE [LARGE SCALE GENOMIC DNA]</scope>
    <source>
        <strain evidence="3 4">YLB-05</strain>
    </source>
</reference>
<dbReference type="AlphaFoldDB" id="A0A370U8M9"/>
<dbReference type="Proteomes" id="UP000254326">
    <property type="component" value="Unassembled WGS sequence"/>
</dbReference>
<dbReference type="RefSeq" id="WP_115468126.1">
    <property type="nucleotide sequence ID" value="NZ_QKRA01000004.1"/>
</dbReference>